<dbReference type="CDD" id="cd16387">
    <property type="entry name" value="ParB_N_Srx"/>
    <property type="match status" value="1"/>
</dbReference>
<dbReference type="AlphaFoldDB" id="A0A840V9H9"/>
<dbReference type="Proteomes" id="UP000539642">
    <property type="component" value="Unassembled WGS sequence"/>
</dbReference>
<proteinExistence type="predicted"/>
<accession>A0A840V9H9</accession>
<reference evidence="1 2" key="1">
    <citation type="submission" date="2020-08" db="EMBL/GenBank/DDBJ databases">
        <title>Genomic Encyclopedia of Type Strains, Phase IV (KMG-IV): sequencing the most valuable type-strain genomes for metagenomic binning, comparative biology and taxonomic classification.</title>
        <authorList>
            <person name="Goeker M."/>
        </authorList>
    </citation>
    <scope>NUCLEOTIDE SEQUENCE [LARGE SCALE GENOMIC DNA]</scope>
    <source>
        <strain evidence="1 2">DSM 28570</strain>
    </source>
</reference>
<dbReference type="Gene3D" id="3.90.1530.10">
    <property type="entry name" value="Conserved hypothetical protein from pyrococcus furiosus pfu- 392566-001, ParB domain"/>
    <property type="match status" value="1"/>
</dbReference>
<dbReference type="RefSeq" id="WP_205240314.1">
    <property type="nucleotide sequence ID" value="NZ_JACHEO010000029.1"/>
</dbReference>
<dbReference type="EMBL" id="JACHEO010000029">
    <property type="protein sequence ID" value="MBB5349581.1"/>
    <property type="molecule type" value="Genomic_DNA"/>
</dbReference>
<organism evidence="1 2">
    <name type="scientific">Desulfoprunum benzoelyticum</name>
    <dbReference type="NCBI Taxonomy" id="1506996"/>
    <lineage>
        <taxon>Bacteria</taxon>
        <taxon>Pseudomonadati</taxon>
        <taxon>Thermodesulfobacteriota</taxon>
        <taxon>Desulfobulbia</taxon>
        <taxon>Desulfobulbales</taxon>
        <taxon>Desulfobulbaceae</taxon>
        <taxon>Desulfoprunum</taxon>
    </lineage>
</organism>
<evidence type="ECO:0000313" key="2">
    <source>
        <dbReference type="Proteomes" id="UP000539642"/>
    </source>
</evidence>
<gene>
    <name evidence="1" type="ORF">HNQ81_003337</name>
</gene>
<keyword evidence="2" id="KW-1185">Reference proteome</keyword>
<sequence length="70" mass="8079">MEVSTPIILAEISPGRFNLIDGNHRTEKARMMGVKKVIAYKLGVEQHMKFLTDLKAYKAYVAYWNSKFTK</sequence>
<evidence type="ECO:0000313" key="1">
    <source>
        <dbReference type="EMBL" id="MBB5349581.1"/>
    </source>
</evidence>
<dbReference type="SUPFAM" id="SSF110849">
    <property type="entry name" value="ParB/Sulfiredoxin"/>
    <property type="match status" value="1"/>
</dbReference>
<protein>
    <submittedName>
        <fullName evidence="1">ParB-like chromosome segregation protein Spo0J</fullName>
    </submittedName>
</protein>
<dbReference type="InterPro" id="IPR036086">
    <property type="entry name" value="ParB/Sulfiredoxin_sf"/>
</dbReference>
<comment type="caution">
    <text evidence="1">The sequence shown here is derived from an EMBL/GenBank/DDBJ whole genome shotgun (WGS) entry which is preliminary data.</text>
</comment>
<name>A0A840V9H9_9BACT</name>